<dbReference type="EMBL" id="QVEV01000037">
    <property type="protein sequence ID" value="RGC11346.1"/>
    <property type="molecule type" value="Genomic_DNA"/>
</dbReference>
<keyword evidence="1" id="KW-0732">Signal</keyword>
<dbReference type="SUPFAM" id="SSF52833">
    <property type="entry name" value="Thioredoxin-like"/>
    <property type="match status" value="2"/>
</dbReference>
<feature type="chain" id="PRO_5038414665" evidence="1">
    <location>
        <begin position="20"/>
        <end position="289"/>
    </location>
</feature>
<dbReference type="CDD" id="cd02947">
    <property type="entry name" value="TRX_family"/>
    <property type="match status" value="1"/>
</dbReference>
<gene>
    <name evidence="2" type="ORF">DXA38_18270</name>
</gene>
<proteinExistence type="predicted"/>
<dbReference type="Gene3D" id="3.40.30.10">
    <property type="entry name" value="Glutaredoxin"/>
    <property type="match status" value="2"/>
</dbReference>
<feature type="signal peptide" evidence="1">
    <location>
        <begin position="1"/>
        <end position="19"/>
    </location>
</feature>
<comment type="caution">
    <text evidence="2">The sequence shown here is derived from an EMBL/GenBank/DDBJ whole genome shotgun (WGS) entry which is preliminary data.</text>
</comment>
<accession>A0A3E2VLB6</accession>
<dbReference type="AlphaFoldDB" id="A0A3E2VLB6"/>
<dbReference type="Proteomes" id="UP000260025">
    <property type="component" value="Unassembled WGS sequence"/>
</dbReference>
<reference evidence="2 3" key="1">
    <citation type="submission" date="2018-08" db="EMBL/GenBank/DDBJ databases">
        <title>A genome reference for cultivated species of the human gut microbiota.</title>
        <authorList>
            <person name="Zou Y."/>
            <person name="Xue W."/>
            <person name="Luo G."/>
        </authorList>
    </citation>
    <scope>NUCLEOTIDE SEQUENCE [LARGE SCALE GENOMIC DNA]</scope>
    <source>
        <strain evidence="2 3">OF01-2LB</strain>
    </source>
</reference>
<evidence type="ECO:0000313" key="3">
    <source>
        <dbReference type="Proteomes" id="UP000260025"/>
    </source>
</evidence>
<sequence length="289" mass="33071">MRRLWKTMAVLLVCGACLMGCTSTQEKKTAATGSDSATLKQMDLKELEKKIKDKDGFMVMITQSTCSYCNTMKRTLIPYFREHGDVPFFEIEMDMLGDKVSDTEASFTKLQSLVPSFSGSTPEYLYFKDGTLQKQQSGEMSEIAWNNFMIECGLVKGKKQEEKTESYTLAESKQLKDSSITDIAKLLKEKKDFYFYFAAEDRYNSAFSKKLKTYAEKHKVEIIQLNNSKMEQPTSEKENEEMNAAIETINKAMTIEIAPSLFRIKDGKEVDVLKDNVSEDELIAWFKKQ</sequence>
<evidence type="ECO:0000313" key="2">
    <source>
        <dbReference type="EMBL" id="RGC11346.1"/>
    </source>
</evidence>
<dbReference type="OrthoDB" id="32134at2"/>
<name>A0A3E2VLB6_CLOIN</name>
<dbReference type="RefSeq" id="WP_117444451.1">
    <property type="nucleotide sequence ID" value="NZ_JAJFEN010000004.1"/>
</dbReference>
<dbReference type="InterPro" id="IPR036249">
    <property type="entry name" value="Thioredoxin-like_sf"/>
</dbReference>
<organism evidence="2 3">
    <name type="scientific">Clostridium innocuum</name>
    <dbReference type="NCBI Taxonomy" id="1522"/>
    <lineage>
        <taxon>Bacteria</taxon>
        <taxon>Bacillati</taxon>
        <taxon>Bacillota</taxon>
        <taxon>Clostridia</taxon>
        <taxon>Eubacteriales</taxon>
        <taxon>Clostridiaceae</taxon>
        <taxon>Clostridium</taxon>
    </lineage>
</organism>
<protein>
    <submittedName>
        <fullName evidence="2">Thioredoxin</fullName>
    </submittedName>
</protein>
<evidence type="ECO:0000256" key="1">
    <source>
        <dbReference type="SAM" id="SignalP"/>
    </source>
</evidence>